<gene>
    <name evidence="1" type="ORF">PsorP6_011267</name>
</gene>
<sequence>MRRDTHAQRAVGTRKVVDLAKLIDFIQDKMQFMIHPDQRLRENGQRFARRARFVRVKEEQNHVRTLGEPAHDLGELIASIRVLNLVAPAILLLRRARRVDGFRVPLRWVEGRRRARGINHAGTIYQHVVGLNPLPHFELRALNERWTIPSQAREAQVGVPHQRGSVLVQILVAGGNDRKAVVRGRDARGLHVPLQQVVNEGRFPRRVVP</sequence>
<name>A0ACC0WM54_9STRA</name>
<accession>A0ACC0WM54</accession>
<protein>
    <submittedName>
        <fullName evidence="1">Uncharacterized protein</fullName>
    </submittedName>
</protein>
<evidence type="ECO:0000313" key="2">
    <source>
        <dbReference type="Proteomes" id="UP001163321"/>
    </source>
</evidence>
<comment type="caution">
    <text evidence="1">The sequence shown here is derived from an EMBL/GenBank/DDBJ whole genome shotgun (WGS) entry which is preliminary data.</text>
</comment>
<dbReference type="Proteomes" id="UP001163321">
    <property type="component" value="Chromosome 12"/>
</dbReference>
<dbReference type="EMBL" id="CM047591">
    <property type="protein sequence ID" value="KAI9918993.1"/>
    <property type="molecule type" value="Genomic_DNA"/>
</dbReference>
<keyword evidence="2" id="KW-1185">Reference proteome</keyword>
<organism evidence="1 2">
    <name type="scientific">Peronosclerospora sorghi</name>
    <dbReference type="NCBI Taxonomy" id="230839"/>
    <lineage>
        <taxon>Eukaryota</taxon>
        <taxon>Sar</taxon>
        <taxon>Stramenopiles</taxon>
        <taxon>Oomycota</taxon>
        <taxon>Peronosporomycetes</taxon>
        <taxon>Peronosporales</taxon>
        <taxon>Peronosporaceae</taxon>
        <taxon>Peronosclerospora</taxon>
    </lineage>
</organism>
<evidence type="ECO:0000313" key="1">
    <source>
        <dbReference type="EMBL" id="KAI9918993.1"/>
    </source>
</evidence>
<proteinExistence type="predicted"/>
<reference evidence="1 2" key="1">
    <citation type="journal article" date="2022" name="bioRxiv">
        <title>The genome of the oomycete Peronosclerospora sorghi, a cosmopolitan pathogen of maize and sorghum, is inflated with dispersed pseudogenes.</title>
        <authorList>
            <person name="Fletcher K."/>
            <person name="Martin F."/>
            <person name="Isakeit T."/>
            <person name="Cavanaugh K."/>
            <person name="Magill C."/>
            <person name="Michelmore R."/>
        </authorList>
    </citation>
    <scope>NUCLEOTIDE SEQUENCE [LARGE SCALE GENOMIC DNA]</scope>
    <source>
        <strain evidence="1">P6</strain>
    </source>
</reference>